<dbReference type="EMBL" id="UGOW01000001">
    <property type="protein sequence ID" value="STY17638.1"/>
    <property type="molecule type" value="Genomic_DNA"/>
</dbReference>
<evidence type="ECO:0000313" key="1">
    <source>
        <dbReference type="EMBL" id="STY17638.1"/>
    </source>
</evidence>
<name>A0A378KWA2_9GAMM</name>
<accession>A0A378KWA2</accession>
<protein>
    <submittedName>
        <fullName evidence="1">Uncharacterized protein</fullName>
    </submittedName>
</protein>
<sequence>MNVLIYCRIFLKRVVKSITIALIQIVKSILISI</sequence>
<evidence type="ECO:0000313" key="2">
    <source>
        <dbReference type="Proteomes" id="UP000254230"/>
    </source>
</evidence>
<reference evidence="1 2" key="1">
    <citation type="submission" date="2018-06" db="EMBL/GenBank/DDBJ databases">
        <authorList>
            <consortium name="Pathogen Informatics"/>
            <person name="Doyle S."/>
        </authorList>
    </citation>
    <scope>NUCLEOTIDE SEQUENCE [LARGE SCALE GENOMIC DNA]</scope>
    <source>
        <strain evidence="1 2">NCTC12376</strain>
    </source>
</reference>
<gene>
    <name evidence="1" type="ORF">NCTC12376_01449</name>
</gene>
<organism evidence="1 2">
    <name type="scientific">Legionella quateirensis</name>
    <dbReference type="NCBI Taxonomy" id="45072"/>
    <lineage>
        <taxon>Bacteria</taxon>
        <taxon>Pseudomonadati</taxon>
        <taxon>Pseudomonadota</taxon>
        <taxon>Gammaproteobacteria</taxon>
        <taxon>Legionellales</taxon>
        <taxon>Legionellaceae</taxon>
        <taxon>Legionella</taxon>
    </lineage>
</organism>
<proteinExistence type="predicted"/>
<dbReference type="AlphaFoldDB" id="A0A378KWA2"/>
<dbReference type="Proteomes" id="UP000254230">
    <property type="component" value="Unassembled WGS sequence"/>
</dbReference>